<dbReference type="EMBL" id="AP024525">
    <property type="protein sequence ID" value="BCT75526.1"/>
    <property type="molecule type" value="Genomic_DNA"/>
</dbReference>
<dbReference type="RefSeq" id="WP_229232260.1">
    <property type="nucleotide sequence ID" value="NZ_AP024525.1"/>
</dbReference>
<keyword evidence="3" id="KW-1185">Reference proteome</keyword>
<evidence type="ECO:0000313" key="2">
    <source>
        <dbReference type="EMBL" id="BCT75526.1"/>
    </source>
</evidence>
<organism evidence="2 3">
    <name type="scientific">Sinomonas cyclohexanicum</name>
    <name type="common">Corynebacterium cyclohexanicum</name>
    <dbReference type="NCBI Taxonomy" id="322009"/>
    <lineage>
        <taxon>Bacteria</taxon>
        <taxon>Bacillati</taxon>
        <taxon>Actinomycetota</taxon>
        <taxon>Actinomycetes</taxon>
        <taxon>Micrococcales</taxon>
        <taxon>Micrococcaceae</taxon>
        <taxon>Sinomonas</taxon>
    </lineage>
</organism>
<evidence type="ECO:0000313" key="3">
    <source>
        <dbReference type="Proteomes" id="UP001319861"/>
    </source>
</evidence>
<reference evidence="2 3" key="1">
    <citation type="journal article" date="2021" name="J. Biosci. Bioeng.">
        <title>Identification and characterization of a chc gene cluster responsible for the aromatization pathway of cyclohexanecarboxylate degradation in Sinomonas cyclohexanicum ATCC 51369.</title>
        <authorList>
            <person name="Yamamoto T."/>
            <person name="Hasegawa Y."/>
            <person name="Lau P.C.K."/>
            <person name="Iwaki H."/>
        </authorList>
    </citation>
    <scope>NUCLEOTIDE SEQUENCE [LARGE SCALE GENOMIC DNA]</scope>
    <source>
        <strain evidence="2 3">ATCC 51369</strain>
    </source>
</reference>
<dbReference type="Proteomes" id="UP001319861">
    <property type="component" value="Chromosome"/>
</dbReference>
<feature type="region of interest" description="Disordered" evidence="1">
    <location>
        <begin position="152"/>
        <end position="172"/>
    </location>
</feature>
<evidence type="ECO:0008006" key="4">
    <source>
        <dbReference type="Google" id="ProtNLM"/>
    </source>
</evidence>
<protein>
    <recommendedName>
        <fullName evidence="4">Collagen triple helix repeat-containing protein</fullName>
    </recommendedName>
</protein>
<accession>A0ABM7PTN4</accession>
<evidence type="ECO:0000256" key="1">
    <source>
        <dbReference type="SAM" id="MobiDB-lite"/>
    </source>
</evidence>
<sequence length="391" mass="39476">MPQITIYETSPAVSGTNTPAPVTFEFTPTAAFTGPGASEEVLPVAFTADTDVTGHLTVNLAVTGGTWAWTVRKYYQGRLFQTETVTVKSTDTSYPALVRVNPFTLAAVAADPAWVAMANSTVTSGSIDGNGHLILTRTDSTTTDAGAVVGPAGAAGATGPAGPTGPAGATGPAGPADTITIGTVSTLAAGSSATASMTGASPNQTLNLGIPTGATGAQGPTGPQGPGATYDYTGTGSPVGAITPASAGRIYLDTAGTNGAWRWMSTGTTNTAWTVVYGDTGWRLLPITDGVTGVTFAIRRVNGTVDFESVWNSNSAAETAIVIPAGFNPHMIAGNTYLRFTGGRFGISTTPFYVIPGQKIGTGATGLTDSHYNGTWTAAEQWPTTLPGTPA</sequence>
<proteinExistence type="predicted"/>
<name>A0ABM7PTN4_SINCY</name>
<gene>
    <name evidence="2" type="ORF">SCMU_13680</name>
</gene>